<proteinExistence type="predicted"/>
<dbReference type="EMBL" id="HBUE01348822">
    <property type="protein sequence ID" value="CAG6602049.1"/>
    <property type="molecule type" value="Transcribed_RNA"/>
</dbReference>
<dbReference type="AlphaFoldDB" id="A0A8D8IBW9"/>
<sequence>MPHQSRRSFIAKINRPPPRQHVQLMTIVQTSMTHRQSPLSFLLRTKVNQRIDQRAVPLHLQELRVQRVKVNHPGFQAMMREKIRHRVVPEPLVPLVHQKVGQIHRPKGCQWPLWIRDERVGLRWFPHEVVSGNEQTVCG</sequence>
<organism evidence="1">
    <name type="scientific">Culex pipiens</name>
    <name type="common">House mosquito</name>
    <dbReference type="NCBI Taxonomy" id="7175"/>
    <lineage>
        <taxon>Eukaryota</taxon>
        <taxon>Metazoa</taxon>
        <taxon>Ecdysozoa</taxon>
        <taxon>Arthropoda</taxon>
        <taxon>Hexapoda</taxon>
        <taxon>Insecta</taxon>
        <taxon>Pterygota</taxon>
        <taxon>Neoptera</taxon>
        <taxon>Endopterygota</taxon>
        <taxon>Diptera</taxon>
        <taxon>Nematocera</taxon>
        <taxon>Culicoidea</taxon>
        <taxon>Culicidae</taxon>
        <taxon>Culicinae</taxon>
        <taxon>Culicini</taxon>
        <taxon>Culex</taxon>
        <taxon>Culex</taxon>
    </lineage>
</organism>
<accession>A0A8D8IBW9</accession>
<name>A0A8D8IBW9_CULPI</name>
<dbReference type="EMBL" id="HBUE01241769">
    <property type="protein sequence ID" value="CAG6549768.1"/>
    <property type="molecule type" value="Transcribed_RNA"/>
</dbReference>
<evidence type="ECO:0000313" key="1">
    <source>
        <dbReference type="EMBL" id="CAG6549768.1"/>
    </source>
</evidence>
<protein>
    <submittedName>
        <fullName evidence="1">(northern house mosquito) hypothetical protein</fullName>
    </submittedName>
</protein>
<reference evidence="1" key="1">
    <citation type="submission" date="2021-05" db="EMBL/GenBank/DDBJ databases">
        <authorList>
            <person name="Alioto T."/>
            <person name="Alioto T."/>
            <person name="Gomez Garrido J."/>
        </authorList>
    </citation>
    <scope>NUCLEOTIDE SEQUENCE</scope>
</reference>